<reference evidence="2" key="1">
    <citation type="journal article" date="2023" name="Plant J.">
        <title>Genome sequences and population genomics provide insights into the demographic history, inbreeding, and mutation load of two 'living fossil' tree species of Dipteronia.</title>
        <authorList>
            <person name="Feng Y."/>
            <person name="Comes H.P."/>
            <person name="Chen J."/>
            <person name="Zhu S."/>
            <person name="Lu R."/>
            <person name="Zhang X."/>
            <person name="Li P."/>
            <person name="Qiu J."/>
            <person name="Olsen K.M."/>
            <person name="Qiu Y."/>
        </authorList>
    </citation>
    <scope>NUCLEOTIDE SEQUENCE</scope>
    <source>
        <strain evidence="2">KIB01</strain>
    </source>
</reference>
<keyword evidence="1" id="KW-0812">Transmembrane</keyword>
<dbReference type="EMBL" id="JANJYI010000005">
    <property type="protein sequence ID" value="KAK2648162.1"/>
    <property type="molecule type" value="Genomic_DNA"/>
</dbReference>
<evidence type="ECO:0000256" key="1">
    <source>
        <dbReference type="SAM" id="Phobius"/>
    </source>
</evidence>
<feature type="transmembrane region" description="Helical" evidence="1">
    <location>
        <begin position="55"/>
        <end position="75"/>
    </location>
</feature>
<proteinExistence type="predicted"/>
<organism evidence="2 3">
    <name type="scientific">Dipteronia dyeriana</name>
    <dbReference type="NCBI Taxonomy" id="168575"/>
    <lineage>
        <taxon>Eukaryota</taxon>
        <taxon>Viridiplantae</taxon>
        <taxon>Streptophyta</taxon>
        <taxon>Embryophyta</taxon>
        <taxon>Tracheophyta</taxon>
        <taxon>Spermatophyta</taxon>
        <taxon>Magnoliopsida</taxon>
        <taxon>eudicotyledons</taxon>
        <taxon>Gunneridae</taxon>
        <taxon>Pentapetalae</taxon>
        <taxon>rosids</taxon>
        <taxon>malvids</taxon>
        <taxon>Sapindales</taxon>
        <taxon>Sapindaceae</taxon>
        <taxon>Hippocastanoideae</taxon>
        <taxon>Acereae</taxon>
        <taxon>Dipteronia</taxon>
    </lineage>
</organism>
<protein>
    <recommendedName>
        <fullName evidence="4">Transmembrane protein</fullName>
    </recommendedName>
</protein>
<keyword evidence="1" id="KW-1133">Transmembrane helix</keyword>
<evidence type="ECO:0000313" key="3">
    <source>
        <dbReference type="Proteomes" id="UP001280121"/>
    </source>
</evidence>
<dbReference type="Proteomes" id="UP001280121">
    <property type="component" value="Unassembled WGS sequence"/>
</dbReference>
<evidence type="ECO:0008006" key="4">
    <source>
        <dbReference type="Google" id="ProtNLM"/>
    </source>
</evidence>
<accession>A0AAD9U5N8</accession>
<keyword evidence="3" id="KW-1185">Reference proteome</keyword>
<dbReference type="PANTHER" id="PTHR35708">
    <property type="entry name" value="GB|AAD25831.1"/>
    <property type="match status" value="1"/>
</dbReference>
<dbReference type="AlphaFoldDB" id="A0AAD9U5N8"/>
<feature type="transmembrane region" description="Helical" evidence="1">
    <location>
        <begin position="21"/>
        <end position="49"/>
    </location>
</feature>
<dbReference type="PANTHER" id="PTHR35708:SF3">
    <property type="entry name" value="GB|AAD25831.1"/>
    <property type="match status" value="1"/>
</dbReference>
<evidence type="ECO:0000313" key="2">
    <source>
        <dbReference type="EMBL" id="KAK2648162.1"/>
    </source>
</evidence>
<sequence length="269" mass="30104">MMKLESSNIEDQMASSSSYSPFCYIKWVAVAAAAAVVGSLTFGGFIWGFGMLSSSVILITSIVLILSTVPIFTLFTEQKVPQKSVTEEEVLIIKSNDDHQEIIEDVVVPTSTLLQQHKEDQQLQKCLETDQALHLHDYSSSPDLLSESESIDDHLSISEDSEVDWPFRDIVYQSLDCSEDGSISDEESLIEIALPSGHYVDHDQNKLNHIQHKVVVGADHHFLPHESILKQHSLMELLAELNDMNEEDNLIEIDISMGSIKCSRFEIEA</sequence>
<comment type="caution">
    <text evidence="2">The sequence shown here is derived from an EMBL/GenBank/DDBJ whole genome shotgun (WGS) entry which is preliminary data.</text>
</comment>
<name>A0AAD9U5N8_9ROSI</name>
<gene>
    <name evidence="2" type="ORF">Ddye_015651</name>
</gene>
<keyword evidence="1" id="KW-0472">Membrane</keyword>